<dbReference type="PANTHER" id="PTHR11808:SF80">
    <property type="entry name" value="CYSTATHIONINE GAMMA-LYASE"/>
    <property type="match status" value="1"/>
</dbReference>
<dbReference type="RefSeq" id="WP_204201957.1">
    <property type="nucleotide sequence ID" value="NZ_JAFELM010000013.1"/>
</dbReference>
<dbReference type="InterPro" id="IPR015424">
    <property type="entry name" value="PyrdxlP-dep_Trfase"/>
</dbReference>
<dbReference type="SUPFAM" id="SSF53383">
    <property type="entry name" value="PLP-dependent transferases"/>
    <property type="match status" value="1"/>
</dbReference>
<protein>
    <submittedName>
        <fullName evidence="4">Aminotransferase class I/II-fold pyridoxal phosphate-dependent enzyme</fullName>
    </submittedName>
</protein>
<evidence type="ECO:0000256" key="2">
    <source>
        <dbReference type="ARBA" id="ARBA00022898"/>
    </source>
</evidence>
<dbReference type="PIRSF" id="PIRSF001434">
    <property type="entry name" value="CGS"/>
    <property type="match status" value="1"/>
</dbReference>
<dbReference type="InterPro" id="IPR015421">
    <property type="entry name" value="PyrdxlP-dep_Trfase_major"/>
</dbReference>
<dbReference type="InterPro" id="IPR015422">
    <property type="entry name" value="PyrdxlP-dep_Trfase_small"/>
</dbReference>
<dbReference type="Proteomes" id="UP001518925">
    <property type="component" value="Unassembled WGS sequence"/>
</dbReference>
<evidence type="ECO:0000313" key="4">
    <source>
        <dbReference type="EMBL" id="MBM6616571.1"/>
    </source>
</evidence>
<organism evidence="4 5">
    <name type="scientific">Bacillus suaedaesalsae</name>
    <dbReference type="NCBI Taxonomy" id="2810349"/>
    <lineage>
        <taxon>Bacteria</taxon>
        <taxon>Bacillati</taxon>
        <taxon>Bacillota</taxon>
        <taxon>Bacilli</taxon>
        <taxon>Bacillales</taxon>
        <taxon>Bacillaceae</taxon>
        <taxon>Bacillus</taxon>
    </lineage>
</organism>
<sequence>MHSSNLFSEDEAICTQYESDPDHFFGAIFPPTFENSVFVHSSHEDHVKAIKDERFHYSYWRGTNPTLDVVEKKLARLERGEQCKCFASGMAAIHAAILNSIQAGDHVLCISNIYKSTTNLLTYMKKFNVDHSVVYSTKTSDIEQAILPNTKLFFIENPTDLNFQLVDLSELANLAKSKGIRTIVDNTWATPLFQKPLLHGIDIVVHSASKYLGGHMDLVGGAIITSKEIMKDLFQYEYLLFGGSLGPREATLLLRGLKTLPLRMKAHQENAMKVATFLETHPAVEKVNYPGLPPVRDSELRTKQLSGFSGLMTFELRDANYEAIKRVINKVKVFKIGVSWGTFDSLILSPNVGDNEDALLKEKISPGLIRISVGLEPVQMLINDLNQALFEC</sequence>
<evidence type="ECO:0000256" key="3">
    <source>
        <dbReference type="RuleBase" id="RU362118"/>
    </source>
</evidence>
<dbReference type="PANTHER" id="PTHR11808">
    <property type="entry name" value="TRANS-SULFURATION ENZYME FAMILY MEMBER"/>
    <property type="match status" value="1"/>
</dbReference>
<proteinExistence type="inferred from homology"/>
<evidence type="ECO:0000313" key="5">
    <source>
        <dbReference type="Proteomes" id="UP001518925"/>
    </source>
</evidence>
<comment type="similarity">
    <text evidence="3">Belongs to the trans-sulfuration enzymes family.</text>
</comment>
<evidence type="ECO:0000256" key="1">
    <source>
        <dbReference type="ARBA" id="ARBA00001933"/>
    </source>
</evidence>
<dbReference type="CDD" id="cd00614">
    <property type="entry name" value="CGS_like"/>
    <property type="match status" value="1"/>
</dbReference>
<gene>
    <name evidence="4" type="ORF">JR050_02595</name>
</gene>
<comment type="cofactor">
    <cofactor evidence="1 3">
        <name>pyridoxal 5'-phosphate</name>
        <dbReference type="ChEBI" id="CHEBI:597326"/>
    </cofactor>
</comment>
<reference evidence="4 5" key="1">
    <citation type="submission" date="2021-02" db="EMBL/GenBank/DDBJ databases">
        <title>Bacillus sp. RD4P76, an endophyte from a halophyte.</title>
        <authorList>
            <person name="Sun J.-Q."/>
        </authorList>
    </citation>
    <scope>NUCLEOTIDE SEQUENCE [LARGE SCALE GENOMIC DNA]</scope>
    <source>
        <strain evidence="4 5">RD4P76</strain>
    </source>
</reference>
<keyword evidence="2 3" id="KW-0663">Pyridoxal phosphate</keyword>
<keyword evidence="4" id="KW-0032">Aminotransferase</keyword>
<keyword evidence="5" id="KW-1185">Reference proteome</keyword>
<dbReference type="Pfam" id="PF01053">
    <property type="entry name" value="Cys_Met_Meta_PP"/>
    <property type="match status" value="1"/>
</dbReference>
<comment type="caution">
    <text evidence="4">The sequence shown here is derived from an EMBL/GenBank/DDBJ whole genome shotgun (WGS) entry which is preliminary data.</text>
</comment>
<name>A0ABS2DGA2_9BACI</name>
<dbReference type="EMBL" id="JAFELM010000013">
    <property type="protein sequence ID" value="MBM6616571.1"/>
    <property type="molecule type" value="Genomic_DNA"/>
</dbReference>
<keyword evidence="4" id="KW-0808">Transferase</keyword>
<accession>A0ABS2DGA2</accession>
<dbReference type="GO" id="GO:0008483">
    <property type="term" value="F:transaminase activity"/>
    <property type="evidence" value="ECO:0007669"/>
    <property type="project" value="UniProtKB-KW"/>
</dbReference>
<dbReference type="InterPro" id="IPR000277">
    <property type="entry name" value="Cys/Met-Metab_PyrdxlP-dep_enz"/>
</dbReference>
<dbReference type="Gene3D" id="3.40.640.10">
    <property type="entry name" value="Type I PLP-dependent aspartate aminotransferase-like (Major domain)"/>
    <property type="match status" value="1"/>
</dbReference>
<dbReference type="Gene3D" id="3.90.1150.10">
    <property type="entry name" value="Aspartate Aminotransferase, domain 1"/>
    <property type="match status" value="1"/>
</dbReference>